<dbReference type="Proteomes" id="UP000176282">
    <property type="component" value="Unassembled WGS sequence"/>
</dbReference>
<feature type="domain" description="Methyltransferase" evidence="1">
    <location>
        <begin position="46"/>
        <end position="143"/>
    </location>
</feature>
<name>A0A1F6M2R4_9BACT</name>
<dbReference type="SUPFAM" id="SSF53335">
    <property type="entry name" value="S-adenosyl-L-methionine-dependent methyltransferases"/>
    <property type="match status" value="1"/>
</dbReference>
<accession>A0A1F6M2R4</accession>
<comment type="caution">
    <text evidence="2">The sequence shown here is derived from an EMBL/GenBank/DDBJ whole genome shotgun (WGS) entry which is preliminary data.</text>
</comment>
<organism evidence="2 3">
    <name type="scientific">Candidatus Magasanikbacteria bacterium RIFCSPHIGHO2_02_FULL_47_14</name>
    <dbReference type="NCBI Taxonomy" id="1798680"/>
    <lineage>
        <taxon>Bacteria</taxon>
        <taxon>Candidatus Magasanikiibacteriota</taxon>
    </lineage>
</organism>
<dbReference type="PANTHER" id="PTHR43591:SF110">
    <property type="entry name" value="RHODANESE DOMAIN-CONTAINING PROTEIN"/>
    <property type="match status" value="1"/>
</dbReference>
<gene>
    <name evidence="2" type="ORF">A3J66_01845</name>
</gene>
<dbReference type="STRING" id="1798680.A3J66_01845"/>
<evidence type="ECO:0000313" key="2">
    <source>
        <dbReference type="EMBL" id="OGH65941.1"/>
    </source>
</evidence>
<proteinExistence type="predicted"/>
<dbReference type="InterPro" id="IPR029063">
    <property type="entry name" value="SAM-dependent_MTases_sf"/>
</dbReference>
<dbReference type="Gene3D" id="3.40.50.150">
    <property type="entry name" value="Vaccinia Virus protein VP39"/>
    <property type="match status" value="1"/>
</dbReference>
<dbReference type="AlphaFoldDB" id="A0A1F6M2R4"/>
<dbReference type="PANTHER" id="PTHR43591">
    <property type="entry name" value="METHYLTRANSFERASE"/>
    <property type="match status" value="1"/>
</dbReference>
<evidence type="ECO:0000259" key="1">
    <source>
        <dbReference type="Pfam" id="PF13649"/>
    </source>
</evidence>
<sequence length="276" mass="32146">MEQRDSEEIVRKYYNTRQHIEAYRNTGLIVCEQQIFDMFLRPTDRVLDIGCFVGRVSFALAKRCGFVLGVDIAEDGIMQAREKKRAEGFENCDFQIASAQELPADDGSFDVTLLAYNSLECMPGKKQRESALAECFRVLKPGGHAVLSVHNRWHSRYLRVLAVYDTVRLIYRLHHRLGSMLLRQLQKHWTFLHPDMLTHERHTIFEQMAGSVAVWPVYFYSRSEIKRQLRSMGFRDIRIFQIDAQDPYTQQGRSAAVRSRPRPSFFVPGYYIVATK</sequence>
<dbReference type="Pfam" id="PF13649">
    <property type="entry name" value="Methyltransf_25"/>
    <property type="match status" value="1"/>
</dbReference>
<reference evidence="2 3" key="1">
    <citation type="journal article" date="2016" name="Nat. Commun.">
        <title>Thousands of microbial genomes shed light on interconnected biogeochemical processes in an aquifer system.</title>
        <authorList>
            <person name="Anantharaman K."/>
            <person name="Brown C.T."/>
            <person name="Hug L.A."/>
            <person name="Sharon I."/>
            <person name="Castelle C.J."/>
            <person name="Probst A.J."/>
            <person name="Thomas B.C."/>
            <person name="Singh A."/>
            <person name="Wilkins M.J."/>
            <person name="Karaoz U."/>
            <person name="Brodie E.L."/>
            <person name="Williams K.H."/>
            <person name="Hubbard S.S."/>
            <person name="Banfield J.F."/>
        </authorList>
    </citation>
    <scope>NUCLEOTIDE SEQUENCE [LARGE SCALE GENOMIC DNA]</scope>
</reference>
<protein>
    <recommendedName>
        <fullName evidence="1">Methyltransferase domain-containing protein</fullName>
    </recommendedName>
</protein>
<evidence type="ECO:0000313" key="3">
    <source>
        <dbReference type="Proteomes" id="UP000176282"/>
    </source>
</evidence>
<dbReference type="CDD" id="cd02440">
    <property type="entry name" value="AdoMet_MTases"/>
    <property type="match status" value="1"/>
</dbReference>
<dbReference type="InterPro" id="IPR041698">
    <property type="entry name" value="Methyltransf_25"/>
</dbReference>
<dbReference type="EMBL" id="MFQB01000041">
    <property type="protein sequence ID" value="OGH65941.1"/>
    <property type="molecule type" value="Genomic_DNA"/>
</dbReference>